<comment type="caution">
    <text evidence="1">The sequence shown here is derived from an EMBL/GenBank/DDBJ whole genome shotgun (WGS) entry which is preliminary data.</text>
</comment>
<gene>
    <name evidence="1" type="ORF">IGC_04976</name>
</gene>
<dbReference type="Proteomes" id="UP000006977">
    <property type="component" value="Unassembled WGS sequence"/>
</dbReference>
<protein>
    <submittedName>
        <fullName evidence="1">Uncharacterized protein</fullName>
    </submittedName>
</protein>
<accession>J7ZXR6</accession>
<sequence length="35" mass="4274">MSLNQDWFNELIDKDSQVLETYRELLQLIGKFQEE</sequence>
<evidence type="ECO:0000313" key="2">
    <source>
        <dbReference type="Proteomes" id="UP000006977"/>
    </source>
</evidence>
<name>J7ZXR6_BACCE</name>
<dbReference type="PATRIC" id="fig|1053206.3.peg.5088"/>
<dbReference type="EMBL" id="AHEA01000042">
    <property type="protein sequence ID" value="EJQ74173.1"/>
    <property type="molecule type" value="Genomic_DNA"/>
</dbReference>
<reference evidence="1 2" key="1">
    <citation type="submission" date="2012-04" db="EMBL/GenBank/DDBJ databases">
        <title>The Genome Sequence of Bacillus cereus HuA4-10.</title>
        <authorList>
            <consortium name="The Broad Institute Genome Sequencing Platform"/>
            <consortium name="The Broad Institute Genome Sequencing Center for Infectious Disease"/>
            <person name="Feldgarden M."/>
            <person name="Van der Auwera G.A."/>
            <person name="Mahillon J."/>
            <person name="Duprez V."/>
            <person name="Timmery S."/>
            <person name="Mattelet C."/>
            <person name="Dierick K."/>
            <person name="Sun M."/>
            <person name="Yu Z."/>
            <person name="Zhu L."/>
            <person name="Hu X."/>
            <person name="Shank E.B."/>
            <person name="Swiecicka I."/>
            <person name="Hansen B.M."/>
            <person name="Andrup L."/>
            <person name="Young S.K."/>
            <person name="Zeng Q."/>
            <person name="Gargeya S."/>
            <person name="Fitzgerald M."/>
            <person name="Haas B."/>
            <person name="Abouelleil A."/>
            <person name="Alvarado L."/>
            <person name="Arachchi H.M."/>
            <person name="Berlin A."/>
            <person name="Chapman S.B."/>
            <person name="Goldberg J."/>
            <person name="Griggs A."/>
            <person name="Gujja S."/>
            <person name="Hansen M."/>
            <person name="Howarth C."/>
            <person name="Imamovic A."/>
            <person name="Larimer J."/>
            <person name="McCowen C."/>
            <person name="Montmayeur A."/>
            <person name="Murphy C."/>
            <person name="Neiman D."/>
            <person name="Pearson M."/>
            <person name="Priest M."/>
            <person name="Roberts A."/>
            <person name="Saif S."/>
            <person name="Shea T."/>
            <person name="Sisk P."/>
            <person name="Sykes S."/>
            <person name="Wortman J."/>
            <person name="Nusbaum C."/>
            <person name="Birren B."/>
        </authorList>
    </citation>
    <scope>NUCLEOTIDE SEQUENCE [LARGE SCALE GENOMIC DNA]</scope>
    <source>
        <strain evidence="1 2">HuA4-10</strain>
    </source>
</reference>
<evidence type="ECO:0000313" key="1">
    <source>
        <dbReference type="EMBL" id="EJQ74173.1"/>
    </source>
</evidence>
<dbReference type="AlphaFoldDB" id="J7ZXR6"/>
<dbReference type="HOGENOM" id="CLU_217823_0_0_9"/>
<proteinExistence type="predicted"/>
<organism evidence="1 2">
    <name type="scientific">Bacillus cereus HuA4-10</name>
    <dbReference type="NCBI Taxonomy" id="1053206"/>
    <lineage>
        <taxon>Bacteria</taxon>
        <taxon>Bacillati</taxon>
        <taxon>Bacillota</taxon>
        <taxon>Bacilli</taxon>
        <taxon>Bacillales</taxon>
        <taxon>Bacillaceae</taxon>
        <taxon>Bacillus</taxon>
        <taxon>Bacillus cereus group</taxon>
    </lineage>
</organism>